<dbReference type="Proteomes" id="UP000683360">
    <property type="component" value="Unassembled WGS sequence"/>
</dbReference>
<name>A0A8S3TLZ5_MYTED</name>
<evidence type="ECO:0008006" key="6">
    <source>
        <dbReference type="Google" id="ProtNLM"/>
    </source>
</evidence>
<accession>A0A8S3TLZ5</accession>
<evidence type="ECO:0000259" key="3">
    <source>
        <dbReference type="Pfam" id="PF20720"/>
    </source>
</evidence>
<feature type="coiled-coil region" evidence="1">
    <location>
        <begin position="194"/>
        <end position="228"/>
    </location>
</feature>
<dbReference type="Pfam" id="PF20720">
    <property type="entry name" value="nSTAND3"/>
    <property type="match status" value="1"/>
</dbReference>
<dbReference type="InterPro" id="IPR049050">
    <property type="entry name" value="nSTAND3"/>
</dbReference>
<feature type="domain" description="Novel STAND NTPase 3" evidence="3">
    <location>
        <begin position="259"/>
        <end position="414"/>
    </location>
</feature>
<gene>
    <name evidence="4" type="ORF">MEDL_45371</name>
</gene>
<dbReference type="AlphaFoldDB" id="A0A8S3TLZ5"/>
<evidence type="ECO:0000256" key="1">
    <source>
        <dbReference type="SAM" id="Coils"/>
    </source>
</evidence>
<sequence length="465" mass="52894">MAVSSLRLTVEEKNYWKFCMLNVRVVPDALRHYFDSLILPTSLATTITRYSSTILNLVTWKVINAAQLNILQRIPGTIWPPKVTPVPIGSTDTSSAHFDVTLMVCLLRNIPLSGIFPPVTGWDNLPYPHDKCSGAYLARIKYYRNEIAHSTEHNMNTLDFQDKWQALSEHCRNFALDLDGSYNGDIVLALSAEIDEIKRDLTLVEVKNNQMKKDLTRTELQLEHVRSDFDLYKDGSLPKNISDNINNLISQWWKDDEAYFVTRAKKQVYDMLESENIILIIGHSGAGKSATARNVALKCNSNGYDVVPVESVYNILDYRCKDKKQIFVIDDVVGKYSINEMCLYQWEGLDSKLNAVFVDPSAKLICTLRKVLATDSKFRQTNTLFSEKAYIIDLDNKDNCLLCEEKLSVLKNHLTCTGRQNELSNEECKECCKANLAFPLLCHILQQAVDCSNENPVSFESLFVM</sequence>
<dbReference type="InterPro" id="IPR027417">
    <property type="entry name" value="P-loop_NTPase"/>
</dbReference>
<reference evidence="4" key="1">
    <citation type="submission" date="2021-03" db="EMBL/GenBank/DDBJ databases">
        <authorList>
            <person name="Bekaert M."/>
        </authorList>
    </citation>
    <scope>NUCLEOTIDE SEQUENCE</scope>
</reference>
<proteinExistence type="predicted"/>
<protein>
    <recommendedName>
        <fullName evidence="6">DZIP3-like HEPN domain-containing protein</fullName>
    </recommendedName>
</protein>
<keyword evidence="1" id="KW-0175">Coiled coil</keyword>
<dbReference type="EMBL" id="CAJPWZ010002187">
    <property type="protein sequence ID" value="CAG2232669.1"/>
    <property type="molecule type" value="Genomic_DNA"/>
</dbReference>
<evidence type="ECO:0000313" key="4">
    <source>
        <dbReference type="EMBL" id="CAG2232669.1"/>
    </source>
</evidence>
<organism evidence="4 5">
    <name type="scientific">Mytilus edulis</name>
    <name type="common">Blue mussel</name>
    <dbReference type="NCBI Taxonomy" id="6550"/>
    <lineage>
        <taxon>Eukaryota</taxon>
        <taxon>Metazoa</taxon>
        <taxon>Spiralia</taxon>
        <taxon>Lophotrochozoa</taxon>
        <taxon>Mollusca</taxon>
        <taxon>Bivalvia</taxon>
        <taxon>Autobranchia</taxon>
        <taxon>Pteriomorphia</taxon>
        <taxon>Mytilida</taxon>
        <taxon>Mytiloidea</taxon>
        <taxon>Mytilidae</taxon>
        <taxon>Mytilinae</taxon>
        <taxon>Mytilus</taxon>
    </lineage>
</organism>
<dbReference type="Pfam" id="PF18738">
    <property type="entry name" value="HEPN_DZIP3"/>
    <property type="match status" value="1"/>
</dbReference>
<evidence type="ECO:0000313" key="5">
    <source>
        <dbReference type="Proteomes" id="UP000683360"/>
    </source>
</evidence>
<comment type="caution">
    <text evidence="4">The sequence shown here is derived from an EMBL/GenBank/DDBJ whole genome shotgun (WGS) entry which is preliminary data.</text>
</comment>
<feature type="domain" description="DZIP3-like HEPN" evidence="2">
    <location>
        <begin position="89"/>
        <end position="172"/>
    </location>
</feature>
<evidence type="ECO:0000259" key="2">
    <source>
        <dbReference type="Pfam" id="PF18738"/>
    </source>
</evidence>
<keyword evidence="5" id="KW-1185">Reference proteome</keyword>
<dbReference type="SUPFAM" id="SSF52540">
    <property type="entry name" value="P-loop containing nucleoside triphosphate hydrolases"/>
    <property type="match status" value="1"/>
</dbReference>
<dbReference type="InterPro" id="IPR041249">
    <property type="entry name" value="HEPN_DZIP3"/>
</dbReference>
<dbReference type="OrthoDB" id="6122878at2759"/>